<gene>
    <name evidence="20" type="primary">LOC127780417</name>
</gene>
<evidence type="ECO:0000256" key="16">
    <source>
        <dbReference type="SAM" id="Phobius"/>
    </source>
</evidence>
<dbReference type="InterPro" id="IPR052059">
    <property type="entry name" value="CR_Ser/Thr_kinase"/>
</dbReference>
<dbReference type="SMART" id="SM00220">
    <property type="entry name" value="S_TKc"/>
    <property type="match status" value="1"/>
</dbReference>
<keyword evidence="13" id="KW-0675">Receptor</keyword>
<dbReference type="PROSITE" id="PS51473">
    <property type="entry name" value="GNK2"/>
    <property type="match status" value="2"/>
</dbReference>
<dbReference type="RefSeq" id="XP_052163285.1">
    <property type="nucleotide sequence ID" value="XM_052307325.1"/>
</dbReference>
<dbReference type="PROSITE" id="PS50011">
    <property type="entry name" value="PROTEIN_KINASE_DOM"/>
    <property type="match status" value="1"/>
</dbReference>
<dbReference type="PROSITE" id="PS00107">
    <property type="entry name" value="PROTEIN_KINASE_ATP"/>
    <property type="match status" value="1"/>
</dbReference>
<feature type="transmembrane region" description="Helical" evidence="16">
    <location>
        <begin position="290"/>
        <end position="312"/>
    </location>
</feature>
<dbReference type="KEGG" id="ogl:127780417"/>
<feature type="domain" description="Gnk2-homologous" evidence="19">
    <location>
        <begin position="20"/>
        <end position="128"/>
    </location>
</feature>
<dbReference type="PANTHER" id="PTHR47973">
    <property type="entry name" value="CYSTEINE-RICH RECEPTOR-LIKE PROTEIN KINASE 3"/>
    <property type="match status" value="1"/>
</dbReference>
<reference evidence="20" key="1">
    <citation type="submission" date="2015-06" db="UniProtKB">
        <authorList>
            <consortium name="EnsemblPlants"/>
        </authorList>
    </citation>
    <scope>IDENTIFICATION</scope>
</reference>
<dbReference type="AlphaFoldDB" id="I1QEE0"/>
<feature type="signal peptide" evidence="17">
    <location>
        <begin position="1"/>
        <end position="18"/>
    </location>
</feature>
<dbReference type="FunFam" id="1.10.510.10:FF:000343">
    <property type="entry name" value="Cysteine-rich receptor-like protein kinase 28"/>
    <property type="match status" value="1"/>
</dbReference>
<dbReference type="GO" id="GO:0005524">
    <property type="term" value="F:ATP binding"/>
    <property type="evidence" value="ECO:0007669"/>
    <property type="project" value="UniProtKB-UniRule"/>
</dbReference>
<evidence type="ECO:0000256" key="10">
    <source>
        <dbReference type="ARBA" id="ARBA00022840"/>
    </source>
</evidence>
<keyword evidence="21" id="KW-1185">Reference proteome</keyword>
<protein>
    <submittedName>
        <fullName evidence="20">Uncharacterized protein</fullName>
    </submittedName>
</protein>
<comment type="subcellular location">
    <subcellularLocation>
        <location evidence="1">Membrane</location>
        <topology evidence="1">Single-pass membrane protein</topology>
    </subcellularLocation>
</comment>
<proteinExistence type="predicted"/>
<evidence type="ECO:0000256" key="15">
    <source>
        <dbReference type="PROSITE-ProRule" id="PRU10141"/>
    </source>
</evidence>
<accession>I1QEE0</accession>
<evidence type="ECO:0000256" key="2">
    <source>
        <dbReference type="ARBA" id="ARBA00022527"/>
    </source>
</evidence>
<feature type="domain" description="Gnk2-homologous" evidence="19">
    <location>
        <begin position="139"/>
        <end position="253"/>
    </location>
</feature>
<evidence type="ECO:0000256" key="5">
    <source>
        <dbReference type="ARBA" id="ARBA00022692"/>
    </source>
</evidence>
<dbReference type="FunFam" id="3.30.200.20:FF:000177">
    <property type="entry name" value="Cysteine-rich receptor-like protein kinase 2"/>
    <property type="match status" value="1"/>
</dbReference>
<dbReference type="STRING" id="4538.I1QEE0"/>
<evidence type="ECO:0000256" key="6">
    <source>
        <dbReference type="ARBA" id="ARBA00022729"/>
    </source>
</evidence>
<dbReference type="PROSITE" id="PS00108">
    <property type="entry name" value="PROTEIN_KINASE_ST"/>
    <property type="match status" value="1"/>
</dbReference>
<keyword evidence="5 16" id="KW-0812">Transmembrane</keyword>
<organism evidence="20 21">
    <name type="scientific">Oryza glaberrima</name>
    <name type="common">African rice</name>
    <dbReference type="NCBI Taxonomy" id="4538"/>
    <lineage>
        <taxon>Eukaryota</taxon>
        <taxon>Viridiplantae</taxon>
        <taxon>Streptophyta</taxon>
        <taxon>Embryophyta</taxon>
        <taxon>Tracheophyta</taxon>
        <taxon>Spermatophyta</taxon>
        <taxon>Magnoliopsida</taxon>
        <taxon>Liliopsida</taxon>
        <taxon>Poales</taxon>
        <taxon>Poaceae</taxon>
        <taxon>BOP clade</taxon>
        <taxon>Oryzoideae</taxon>
        <taxon>Oryzeae</taxon>
        <taxon>Oryzinae</taxon>
        <taxon>Oryza</taxon>
    </lineage>
</organism>
<keyword evidence="10 15" id="KW-0067">ATP-binding</keyword>
<evidence type="ECO:0000313" key="21">
    <source>
        <dbReference type="Proteomes" id="UP000007306"/>
    </source>
</evidence>
<keyword evidence="7" id="KW-0677">Repeat</keyword>
<dbReference type="Gramene" id="ORGLA07G0248200.1">
    <property type="protein sequence ID" value="ORGLA07G0248200.1"/>
    <property type="gene ID" value="ORGLA07G0248200"/>
</dbReference>
<keyword evidence="2" id="KW-0723">Serine/threonine-protein kinase</keyword>
<dbReference type="Pfam" id="PF00069">
    <property type="entry name" value="Pkinase"/>
    <property type="match status" value="1"/>
</dbReference>
<evidence type="ECO:0000256" key="12">
    <source>
        <dbReference type="ARBA" id="ARBA00023136"/>
    </source>
</evidence>
<dbReference type="CDD" id="cd14066">
    <property type="entry name" value="STKc_IRAK"/>
    <property type="match status" value="1"/>
</dbReference>
<dbReference type="GO" id="GO:0004674">
    <property type="term" value="F:protein serine/threonine kinase activity"/>
    <property type="evidence" value="ECO:0007669"/>
    <property type="project" value="UniProtKB-KW"/>
</dbReference>
<keyword evidence="4" id="KW-0808">Transferase</keyword>
<dbReference type="HOGENOM" id="CLU_000288_35_7_1"/>
<keyword evidence="14" id="KW-0325">Glycoprotein</keyword>
<feature type="binding site" evidence="15">
    <location>
        <position position="378"/>
    </location>
    <ligand>
        <name>ATP</name>
        <dbReference type="ChEBI" id="CHEBI:30616"/>
    </ligand>
</feature>
<dbReference type="InterPro" id="IPR008271">
    <property type="entry name" value="Ser/Thr_kinase_AS"/>
</dbReference>
<evidence type="ECO:0000259" key="18">
    <source>
        <dbReference type="PROSITE" id="PS50011"/>
    </source>
</evidence>
<evidence type="ECO:0000256" key="1">
    <source>
        <dbReference type="ARBA" id="ARBA00004167"/>
    </source>
</evidence>
<dbReference type="Pfam" id="PF01657">
    <property type="entry name" value="Stress-antifung"/>
    <property type="match status" value="2"/>
</dbReference>
<keyword evidence="8 15" id="KW-0547">Nucleotide-binding</keyword>
<evidence type="ECO:0000256" key="17">
    <source>
        <dbReference type="SAM" id="SignalP"/>
    </source>
</evidence>
<sequence length="680" mass="73768">MLAVVVVVVAVLLPLAAAQQTMQFSSCASGAYAANSTYEANLAVLAAALPGKASTAAAGAAAGYATATVGAVPDQVSALALCRGDANATACRACVAASFRVARRDCPSSKDATTYQDGCIVRFSDQRFLDFVGVNSPVSELYSDADSNITAVPVAWFNAAVVALMNATVDTAVAAGSGSNNTKKYFATAVEDFDPKHYPKIYGMAQCAPVMTAAQCRSCLGGFVSSIPWFLNGKPGGRVLGIWCNLRYSVKPFYQGQPMLQISAPPEPPPPAMPSLAAPPTRTARRRRVAGIPAGVACFVVLMLILSAYAFIRFKRKKAAKKDNLLKKMARGKCTIFDLATLKEATENFSEKHKLGEGGFGTVYKGKLPDGQEIAVKKLIESCGHGLNQLHNEVLVLAELQHKNLVRLQGFCVHKDEMLLVYEYIKNGSLDNFLFAHASRGNALSWDQQYNIIFGIAKGIMYLHEDSSIRIIHRDLKANNILLDEDMDPKIADFGLARLIGGGHTHTKTTRIVGTYGYMAPEYAIHGNVSPKIDIFSFGVLVLEIVTKRKNCSYGDGTTDTVNLLSDVWSYWTEGVISQVIDQSLEGHFRNQALRCIHIGLLCVQSDPDDRPDIPSVIFMLTRDNMELQPPTEPAFFFNGNSNSASQTSDQRVYVYDRSGKIYEEDISANGITLTDIYPR</sequence>
<dbReference type="InterPro" id="IPR011009">
    <property type="entry name" value="Kinase-like_dom_sf"/>
</dbReference>
<reference evidence="21" key="2">
    <citation type="submission" date="2018-04" db="EMBL/GenBank/DDBJ databases">
        <title>OglaRS2 (Oryza glaberrima Reference Sequence Version 2).</title>
        <authorList>
            <person name="Zhang J."/>
            <person name="Kudrna D."/>
            <person name="Lee S."/>
            <person name="Talag J."/>
            <person name="Rajasekar S."/>
            <person name="Wing R.A."/>
        </authorList>
    </citation>
    <scope>NUCLEOTIDE SEQUENCE [LARGE SCALE GENOMIC DNA]</scope>
    <source>
        <strain evidence="21">cv. IRGC 96717</strain>
    </source>
</reference>
<dbReference type="InterPro" id="IPR000719">
    <property type="entry name" value="Prot_kinase_dom"/>
</dbReference>
<dbReference type="OMA" id="AAQGTQW"/>
<dbReference type="InterPro" id="IPR017441">
    <property type="entry name" value="Protein_kinase_ATP_BS"/>
</dbReference>
<dbReference type="GeneID" id="127780417"/>
<evidence type="ECO:0000259" key="19">
    <source>
        <dbReference type="PROSITE" id="PS51473"/>
    </source>
</evidence>
<feature type="domain" description="Protein kinase" evidence="18">
    <location>
        <begin position="349"/>
        <end position="636"/>
    </location>
</feature>
<dbReference type="InterPro" id="IPR002902">
    <property type="entry name" value="GNK2"/>
</dbReference>
<feature type="chain" id="PRO_5003649905" evidence="17">
    <location>
        <begin position="19"/>
        <end position="680"/>
    </location>
</feature>
<dbReference type="SUPFAM" id="SSF56112">
    <property type="entry name" value="Protein kinase-like (PK-like)"/>
    <property type="match status" value="1"/>
</dbReference>
<evidence type="ECO:0000256" key="3">
    <source>
        <dbReference type="ARBA" id="ARBA00022553"/>
    </source>
</evidence>
<keyword evidence="11 16" id="KW-1133">Transmembrane helix</keyword>
<dbReference type="Gene3D" id="1.10.510.10">
    <property type="entry name" value="Transferase(Phosphotransferase) domain 1"/>
    <property type="match status" value="1"/>
</dbReference>
<evidence type="ECO:0000256" key="13">
    <source>
        <dbReference type="ARBA" id="ARBA00023170"/>
    </source>
</evidence>
<keyword evidence="12 16" id="KW-0472">Membrane</keyword>
<evidence type="ECO:0000256" key="9">
    <source>
        <dbReference type="ARBA" id="ARBA00022777"/>
    </source>
</evidence>
<dbReference type="eggNOG" id="ENOG502QWDY">
    <property type="taxonomic scope" value="Eukaryota"/>
</dbReference>
<dbReference type="Gene3D" id="3.30.430.20">
    <property type="entry name" value="Gnk2 domain, C-X8-C-X2-C motif"/>
    <property type="match status" value="2"/>
</dbReference>
<evidence type="ECO:0000313" key="20">
    <source>
        <dbReference type="EnsemblPlants" id="ORGLA07G0248200.1"/>
    </source>
</evidence>
<evidence type="ECO:0000256" key="14">
    <source>
        <dbReference type="ARBA" id="ARBA00023180"/>
    </source>
</evidence>
<evidence type="ECO:0000256" key="8">
    <source>
        <dbReference type="ARBA" id="ARBA00022741"/>
    </source>
</evidence>
<keyword evidence="6 17" id="KW-0732">Signal</keyword>
<keyword evidence="9" id="KW-0418">Kinase</keyword>
<dbReference type="Gene3D" id="3.30.200.20">
    <property type="entry name" value="Phosphorylase Kinase, domain 1"/>
    <property type="match status" value="1"/>
</dbReference>
<dbReference type="EnsemblPlants" id="ORGLA07G0248200.1">
    <property type="protein sequence ID" value="ORGLA07G0248200.1"/>
    <property type="gene ID" value="ORGLA07G0248200"/>
</dbReference>
<dbReference type="CDD" id="cd23509">
    <property type="entry name" value="Gnk2-like"/>
    <property type="match status" value="2"/>
</dbReference>
<dbReference type="Proteomes" id="UP000007306">
    <property type="component" value="Unassembled WGS sequence"/>
</dbReference>
<dbReference type="GO" id="GO:0016020">
    <property type="term" value="C:membrane"/>
    <property type="evidence" value="ECO:0007669"/>
    <property type="project" value="UniProtKB-SubCell"/>
</dbReference>
<keyword evidence="3" id="KW-0597">Phosphoprotein</keyword>
<evidence type="ECO:0000256" key="11">
    <source>
        <dbReference type="ARBA" id="ARBA00022989"/>
    </source>
</evidence>
<name>I1QEE0_ORYGL</name>
<dbReference type="InterPro" id="IPR038408">
    <property type="entry name" value="GNK2_sf"/>
</dbReference>
<evidence type="ECO:0000256" key="4">
    <source>
        <dbReference type="ARBA" id="ARBA00022679"/>
    </source>
</evidence>
<evidence type="ECO:0000256" key="7">
    <source>
        <dbReference type="ARBA" id="ARBA00022737"/>
    </source>
</evidence>